<proteinExistence type="predicted"/>
<keyword evidence="3" id="KW-1185">Reference proteome</keyword>
<protein>
    <submittedName>
        <fullName evidence="2">39282_t:CDS:1</fullName>
    </submittedName>
</protein>
<evidence type="ECO:0000259" key="1">
    <source>
        <dbReference type="Pfam" id="PF10551"/>
    </source>
</evidence>
<reference evidence="2 3" key="1">
    <citation type="submission" date="2021-06" db="EMBL/GenBank/DDBJ databases">
        <authorList>
            <person name="Kallberg Y."/>
            <person name="Tangrot J."/>
            <person name="Rosling A."/>
        </authorList>
    </citation>
    <scope>NUCLEOTIDE SEQUENCE [LARGE SCALE GENOMIC DNA]</scope>
    <source>
        <strain evidence="2 3">120-4 pot B 10/14</strain>
    </source>
</reference>
<comment type="caution">
    <text evidence="2">The sequence shown here is derived from an EMBL/GenBank/DDBJ whole genome shotgun (WGS) entry which is preliminary data.</text>
</comment>
<sequence>MLKVNNMFESLKAFEVATKLAAKSSGFAFARKDSNLTRRNGKSLFVVLQCTKGSEWHNNWNITEKTRKKKRNTHVIVALYIFELLQRNVTQLRIFSQYCVMNLDQKSLVYQLHISNVLTCVITESVNNISNSRIVLSKDIINERARIKFALNKGPNNNSTQGFLKLLEKRDYMVVPLKTIKKYLIHLFFSHIKAAKCVAKCSEVLVMDSIYKTNIYKYLLVSAIGINNIGNERGSLVSYQITMAWIKNKSKASYTWFLKTLQSKIYDAYSCLLNVFMSDRDQALRNASSKLIFEHIWYAFKKKVEALRFTEFEEEIHSLWMQLRRQLKNLTLLKSEGIYSNVDEGFQYVDLS</sequence>
<gene>
    <name evidence="2" type="ORF">GMARGA_LOCUS29090</name>
</gene>
<dbReference type="Pfam" id="PF10551">
    <property type="entry name" value="MULE"/>
    <property type="match status" value="1"/>
</dbReference>
<feature type="domain" description="MULE transposase" evidence="1">
    <location>
        <begin position="204"/>
        <end position="290"/>
    </location>
</feature>
<name>A0ABN7WE14_GIGMA</name>
<feature type="non-terminal residue" evidence="2">
    <location>
        <position position="352"/>
    </location>
</feature>
<dbReference type="EMBL" id="CAJVQB010038483">
    <property type="protein sequence ID" value="CAG8826309.1"/>
    <property type="molecule type" value="Genomic_DNA"/>
</dbReference>
<dbReference type="PANTHER" id="PTHR47718:SF3">
    <property type="entry name" value="PROTEIN FAR1-RELATED SEQUENCE 5-LIKE"/>
    <property type="match status" value="1"/>
</dbReference>
<dbReference type="Proteomes" id="UP000789901">
    <property type="component" value="Unassembled WGS sequence"/>
</dbReference>
<dbReference type="InterPro" id="IPR018289">
    <property type="entry name" value="MULE_transposase_dom"/>
</dbReference>
<evidence type="ECO:0000313" key="3">
    <source>
        <dbReference type="Proteomes" id="UP000789901"/>
    </source>
</evidence>
<dbReference type="PANTHER" id="PTHR47718">
    <property type="entry name" value="OS01G0519700 PROTEIN"/>
    <property type="match status" value="1"/>
</dbReference>
<evidence type="ECO:0000313" key="2">
    <source>
        <dbReference type="EMBL" id="CAG8826309.1"/>
    </source>
</evidence>
<organism evidence="2 3">
    <name type="scientific">Gigaspora margarita</name>
    <dbReference type="NCBI Taxonomy" id="4874"/>
    <lineage>
        <taxon>Eukaryota</taxon>
        <taxon>Fungi</taxon>
        <taxon>Fungi incertae sedis</taxon>
        <taxon>Mucoromycota</taxon>
        <taxon>Glomeromycotina</taxon>
        <taxon>Glomeromycetes</taxon>
        <taxon>Diversisporales</taxon>
        <taxon>Gigasporaceae</taxon>
        <taxon>Gigaspora</taxon>
    </lineage>
</organism>
<accession>A0ABN7WE14</accession>